<comment type="pathway">
    <text evidence="8 9">Amino-acid degradation; L-tryptophan degradation via kynurenine pathway; L-kynurenine from L-tryptophan: step 2/2.</text>
</comment>
<feature type="binding site" evidence="9">
    <location>
        <position position="55"/>
    </location>
    <ligand>
        <name>Zn(2+)</name>
        <dbReference type="ChEBI" id="CHEBI:29105"/>
        <label>1</label>
    </ligand>
</feature>
<dbReference type="GO" id="GO:0004328">
    <property type="term" value="F:formamidase activity"/>
    <property type="evidence" value="ECO:0007669"/>
    <property type="project" value="InterPro"/>
</dbReference>
<dbReference type="AlphaFoldDB" id="A0A3N9UR39"/>
<comment type="subunit">
    <text evidence="2 9">Homodimer.</text>
</comment>
<comment type="caution">
    <text evidence="10">The sequence shown here is derived from an EMBL/GenBank/DDBJ whole genome shotgun (WGS) entry which is preliminary data.</text>
</comment>
<feature type="binding site" evidence="9">
    <location>
        <position position="172"/>
    </location>
    <ligand>
        <name>Zn(2+)</name>
        <dbReference type="ChEBI" id="CHEBI:29105"/>
        <label>1</label>
    </ligand>
</feature>
<protein>
    <recommendedName>
        <fullName evidence="9">Kynurenine formamidase</fullName>
        <shortName evidence="9">KFA</shortName>
        <shortName evidence="9">KFase</shortName>
        <ecNumber evidence="9">3.5.1.9</ecNumber>
    </recommendedName>
    <alternativeName>
        <fullName evidence="9">Arylformamidase</fullName>
    </alternativeName>
    <alternativeName>
        <fullName evidence="9">N-formylkynurenine formamidase</fullName>
        <shortName evidence="9">FKF</shortName>
    </alternativeName>
</protein>
<dbReference type="FunFam" id="3.50.30.50:FF:000001">
    <property type="entry name" value="Kynurenine formamidase"/>
    <property type="match status" value="1"/>
</dbReference>
<keyword evidence="5 9" id="KW-0862">Zinc</keyword>
<feature type="active site" description="Proton donor/acceptor" evidence="9">
    <location>
        <position position="59"/>
    </location>
</feature>
<keyword evidence="6 9" id="KW-0823">Tryptophan catabolism</keyword>
<evidence type="ECO:0000313" key="11">
    <source>
        <dbReference type="Proteomes" id="UP000274033"/>
    </source>
</evidence>
<keyword evidence="3 9" id="KW-0479">Metal-binding</keyword>
<evidence type="ECO:0000256" key="5">
    <source>
        <dbReference type="ARBA" id="ARBA00022833"/>
    </source>
</evidence>
<evidence type="ECO:0000313" key="10">
    <source>
        <dbReference type="EMBL" id="RQW74366.1"/>
    </source>
</evidence>
<organism evidence="10 11">
    <name type="scientific">Lysinibacillus composti</name>
    <dbReference type="NCBI Taxonomy" id="720633"/>
    <lineage>
        <taxon>Bacteria</taxon>
        <taxon>Bacillati</taxon>
        <taxon>Bacillota</taxon>
        <taxon>Bacilli</taxon>
        <taxon>Bacillales</taxon>
        <taxon>Bacillaceae</taxon>
        <taxon>Lysinibacillus</taxon>
    </lineage>
</organism>
<feature type="binding site" evidence="9">
    <location>
        <position position="19"/>
    </location>
    <ligand>
        <name>substrate</name>
    </ligand>
</feature>
<dbReference type="NCBIfam" id="TIGR03035">
    <property type="entry name" value="trp_arylform"/>
    <property type="match status" value="1"/>
</dbReference>
<dbReference type="GO" id="GO:0004061">
    <property type="term" value="F:arylformamidase activity"/>
    <property type="evidence" value="ECO:0007669"/>
    <property type="project" value="UniProtKB-UniRule"/>
</dbReference>
<evidence type="ECO:0000256" key="8">
    <source>
        <dbReference type="ARBA" id="ARBA00060547"/>
    </source>
</evidence>
<dbReference type="InterPro" id="IPR017484">
    <property type="entry name" value="Kynurenine_formamidase_bac"/>
</dbReference>
<proteinExistence type="inferred from homology"/>
<keyword evidence="11" id="KW-1185">Reference proteome</keyword>
<gene>
    <name evidence="9 10" type="primary">kynB</name>
    <name evidence="10" type="ORF">EBB45_12255</name>
</gene>
<reference evidence="10 11" key="1">
    <citation type="journal article" date="2013" name="J. Microbiol.">
        <title>Lysinibacillus chungkukjangi sp. nov., isolated from Chungkukjang, Korean fermented soybean food.</title>
        <authorList>
            <person name="Kim S.J."/>
            <person name="Jang Y.H."/>
            <person name="Hamada M."/>
            <person name="Ahn J.H."/>
            <person name="Weon H.Y."/>
            <person name="Suzuki K."/>
            <person name="Whang K.S."/>
            <person name="Kwon S.W."/>
        </authorList>
    </citation>
    <scope>NUCLEOTIDE SEQUENCE [LARGE SCALE GENOMIC DNA]</scope>
    <source>
        <strain evidence="10 11">MCCC 1A12701</strain>
    </source>
</reference>
<dbReference type="GO" id="GO:0019441">
    <property type="term" value="P:L-tryptophan catabolic process to kynurenine"/>
    <property type="evidence" value="ECO:0007669"/>
    <property type="project" value="UniProtKB-UniRule"/>
</dbReference>
<dbReference type="InterPro" id="IPR037175">
    <property type="entry name" value="KFase_sf"/>
</dbReference>
<dbReference type="OrthoDB" id="9796085at2"/>
<dbReference type="PANTHER" id="PTHR31118">
    <property type="entry name" value="CYCLASE-LIKE PROTEIN 2"/>
    <property type="match status" value="1"/>
</dbReference>
<evidence type="ECO:0000256" key="7">
    <source>
        <dbReference type="ARBA" id="ARBA00048496"/>
    </source>
</evidence>
<evidence type="ECO:0000256" key="4">
    <source>
        <dbReference type="ARBA" id="ARBA00022801"/>
    </source>
</evidence>
<evidence type="ECO:0000256" key="6">
    <source>
        <dbReference type="ARBA" id="ARBA00023079"/>
    </source>
</evidence>
<accession>A0A3N9UR39</accession>
<feature type="binding site" evidence="9">
    <location>
        <position position="172"/>
    </location>
    <ligand>
        <name>Zn(2+)</name>
        <dbReference type="ChEBI" id="CHEBI:29105"/>
        <label>2</label>
    </ligand>
</feature>
<feature type="binding site" evidence="9">
    <location>
        <position position="53"/>
    </location>
    <ligand>
        <name>Zn(2+)</name>
        <dbReference type="ChEBI" id="CHEBI:29105"/>
        <label>1</label>
    </ligand>
</feature>
<dbReference type="HAMAP" id="MF_01969">
    <property type="entry name" value="KynB"/>
    <property type="match status" value="1"/>
</dbReference>
<evidence type="ECO:0000256" key="1">
    <source>
        <dbReference type="ARBA" id="ARBA00002204"/>
    </source>
</evidence>
<dbReference type="PANTHER" id="PTHR31118:SF32">
    <property type="entry name" value="KYNURENINE FORMAMIDASE"/>
    <property type="match status" value="1"/>
</dbReference>
<feature type="binding site" evidence="9">
    <location>
        <position position="49"/>
    </location>
    <ligand>
        <name>Zn(2+)</name>
        <dbReference type="ChEBI" id="CHEBI:29105"/>
        <label>1</label>
    </ligand>
</feature>
<comment type="function">
    <text evidence="1 9">Catalyzes the hydrolysis of N-formyl-L-kynurenine to L-kynurenine, the second step in the kynurenine pathway of tryptophan degradation.</text>
</comment>
<feature type="binding site" evidence="9">
    <location>
        <position position="55"/>
    </location>
    <ligand>
        <name>Zn(2+)</name>
        <dbReference type="ChEBI" id="CHEBI:29105"/>
        <label>2</label>
    </ligand>
</feature>
<keyword evidence="4 9" id="KW-0378">Hydrolase</keyword>
<comment type="catalytic activity">
    <reaction evidence="7 9">
        <text>N-formyl-L-kynurenine + H2O = L-kynurenine + formate + H(+)</text>
        <dbReference type="Rhea" id="RHEA:13009"/>
        <dbReference type="ChEBI" id="CHEBI:15377"/>
        <dbReference type="ChEBI" id="CHEBI:15378"/>
        <dbReference type="ChEBI" id="CHEBI:15740"/>
        <dbReference type="ChEBI" id="CHEBI:57959"/>
        <dbReference type="ChEBI" id="CHEBI:58629"/>
        <dbReference type="EC" id="3.5.1.9"/>
    </reaction>
</comment>
<dbReference type="EC" id="3.5.1.9" evidence="9"/>
<dbReference type="InterPro" id="IPR007325">
    <property type="entry name" value="KFase/CYL"/>
</dbReference>
<dbReference type="EMBL" id="RRCT01000010">
    <property type="protein sequence ID" value="RQW74366.1"/>
    <property type="molecule type" value="Genomic_DNA"/>
</dbReference>
<comment type="similarity">
    <text evidence="9">Belongs to the Cyclase 1 superfamily. KynB family.</text>
</comment>
<name>A0A3N9UR39_9BACI</name>
<comment type="cofactor">
    <cofactor evidence="9">
        <name>Zn(2+)</name>
        <dbReference type="ChEBI" id="CHEBI:29105"/>
    </cofactor>
    <text evidence="9">Binds 2 zinc ions per subunit.</text>
</comment>
<sequence length="210" mass="23260">MSNPWIDITQPFRNTIATWPGDTPFKFELAYTKNETGSVNIGRFTTSTHTGTHADAPLHFNDGAASIDQLNPDIYIGKAIVIDYCREKVISRKELQDVNFYGVKRVLMKLHDDVDIEKFPHQVPLLLPDIASFLAEKGVILLGVDCPSVDALNSKSLDTHHALHFHGIHIVENLLLQDVAPGLYDFIGLPLRIEGADGAPVRAVIRKVDA</sequence>
<dbReference type="Proteomes" id="UP000274033">
    <property type="component" value="Unassembled WGS sequence"/>
</dbReference>
<dbReference type="GO" id="GO:0008270">
    <property type="term" value="F:zinc ion binding"/>
    <property type="evidence" value="ECO:0007669"/>
    <property type="project" value="UniProtKB-UniRule"/>
</dbReference>
<feature type="binding site" evidence="9">
    <location>
        <position position="160"/>
    </location>
    <ligand>
        <name>Zn(2+)</name>
        <dbReference type="ChEBI" id="CHEBI:29105"/>
        <label>2</label>
    </ligand>
</feature>
<dbReference type="UniPathway" id="UPA00333">
    <property type="reaction ID" value="UER00454"/>
</dbReference>
<evidence type="ECO:0000256" key="9">
    <source>
        <dbReference type="HAMAP-Rule" id="MF_01969"/>
    </source>
</evidence>
<dbReference type="Gene3D" id="3.50.30.50">
    <property type="entry name" value="Putative cyclase"/>
    <property type="match status" value="1"/>
</dbReference>
<evidence type="ECO:0000256" key="3">
    <source>
        <dbReference type="ARBA" id="ARBA00022723"/>
    </source>
</evidence>
<evidence type="ECO:0000256" key="2">
    <source>
        <dbReference type="ARBA" id="ARBA00011738"/>
    </source>
</evidence>
<dbReference type="RefSeq" id="WP_124765107.1">
    <property type="nucleotide sequence ID" value="NZ_JAFBDY010000030.1"/>
</dbReference>
<dbReference type="Pfam" id="PF04199">
    <property type="entry name" value="Cyclase"/>
    <property type="match status" value="1"/>
</dbReference>
<dbReference type="SUPFAM" id="SSF102198">
    <property type="entry name" value="Putative cyclase"/>
    <property type="match status" value="1"/>
</dbReference>